<dbReference type="EMBL" id="CAAE01008125">
    <property type="protein sequence ID" value="CAF91192.1"/>
    <property type="molecule type" value="Genomic_DNA"/>
</dbReference>
<reference evidence="1" key="2">
    <citation type="submission" date="2004-02" db="EMBL/GenBank/DDBJ databases">
        <authorList>
            <consortium name="Genoscope"/>
            <consortium name="Whitehead Institute Centre for Genome Research"/>
        </authorList>
    </citation>
    <scope>NUCLEOTIDE SEQUENCE</scope>
</reference>
<dbReference type="OrthoDB" id="10038899at2759"/>
<gene>
    <name evidence="1" type="ORF">GSTENG00005772001</name>
</gene>
<reference evidence="1" key="1">
    <citation type="journal article" date="2004" name="Nature">
        <title>Genome duplication in the teleost fish Tetraodon nigroviridis reveals the early vertebrate proto-karyotype.</title>
        <authorList>
            <person name="Jaillon O."/>
            <person name="Aury J.-M."/>
            <person name="Brunet F."/>
            <person name="Petit J.-L."/>
            <person name="Stange-Thomann N."/>
            <person name="Mauceli E."/>
            <person name="Bouneau L."/>
            <person name="Fischer C."/>
            <person name="Ozouf-Costaz C."/>
            <person name="Bernot A."/>
            <person name="Nicaud S."/>
            <person name="Jaffe D."/>
            <person name="Fisher S."/>
            <person name="Lutfalla G."/>
            <person name="Dossat C."/>
            <person name="Segurens B."/>
            <person name="Dasilva C."/>
            <person name="Salanoubat M."/>
            <person name="Levy M."/>
            <person name="Boudet N."/>
            <person name="Castellano S."/>
            <person name="Anthouard V."/>
            <person name="Jubin C."/>
            <person name="Castelli V."/>
            <person name="Katinka M."/>
            <person name="Vacherie B."/>
            <person name="Biemont C."/>
            <person name="Skalli Z."/>
            <person name="Cattolico L."/>
            <person name="Poulain J."/>
            <person name="De Berardinis V."/>
            <person name="Cruaud C."/>
            <person name="Duprat S."/>
            <person name="Brottier P."/>
            <person name="Coutanceau J.-P."/>
            <person name="Gouzy J."/>
            <person name="Parra G."/>
            <person name="Lardier G."/>
            <person name="Chapple C."/>
            <person name="McKernan K.J."/>
            <person name="McEwan P."/>
            <person name="Bosak S."/>
            <person name="Kellis M."/>
            <person name="Volff J.-N."/>
            <person name="Guigo R."/>
            <person name="Zody M.C."/>
            <person name="Mesirov J."/>
            <person name="Lindblad-Toh K."/>
            <person name="Birren B."/>
            <person name="Nusbaum C."/>
            <person name="Kahn D."/>
            <person name="Robinson-Rechavi M."/>
            <person name="Laudet V."/>
            <person name="Schachter V."/>
            <person name="Quetier F."/>
            <person name="Saurin W."/>
            <person name="Scarpelli C."/>
            <person name="Wincker P."/>
            <person name="Lander E.S."/>
            <person name="Weissenbach J."/>
            <person name="Roest Crollius H."/>
        </authorList>
    </citation>
    <scope>NUCLEOTIDE SEQUENCE [LARGE SCALE GENOMIC DNA]</scope>
</reference>
<dbReference type="AlphaFoldDB" id="Q4T7E0"/>
<accession>Q4T7E0</accession>
<evidence type="ECO:0000313" key="1">
    <source>
        <dbReference type="EMBL" id="CAF91192.1"/>
    </source>
</evidence>
<dbReference type="KEGG" id="tng:GSTEN00005772G001"/>
<proteinExistence type="predicted"/>
<organism evidence="1">
    <name type="scientific">Tetraodon nigroviridis</name>
    <name type="common">Spotted green pufferfish</name>
    <name type="synonym">Chelonodon nigroviridis</name>
    <dbReference type="NCBI Taxonomy" id="99883"/>
    <lineage>
        <taxon>Eukaryota</taxon>
        <taxon>Metazoa</taxon>
        <taxon>Chordata</taxon>
        <taxon>Craniata</taxon>
        <taxon>Vertebrata</taxon>
        <taxon>Euteleostomi</taxon>
        <taxon>Actinopterygii</taxon>
        <taxon>Neopterygii</taxon>
        <taxon>Teleostei</taxon>
        <taxon>Neoteleostei</taxon>
        <taxon>Acanthomorphata</taxon>
        <taxon>Eupercaria</taxon>
        <taxon>Tetraodontiformes</taxon>
        <taxon>Tetradontoidea</taxon>
        <taxon>Tetraodontidae</taxon>
        <taxon>Tetraodon</taxon>
    </lineage>
</organism>
<comment type="caution">
    <text evidence="1">The sequence shown here is derived from an EMBL/GenBank/DDBJ whole genome shotgun (WGS) entry which is preliminary data.</text>
</comment>
<sequence length="46" mass="5323">MSQASHSAHFLQQAQHAILQRQHLINLLEEMISQFKDATLLKQPLK</sequence>
<protein>
    <submittedName>
        <fullName evidence="1">(spotted green pufferfish) hypothetical protein</fullName>
    </submittedName>
</protein>
<name>Q4T7E0_TETNG</name>